<evidence type="ECO:0000256" key="5">
    <source>
        <dbReference type="ARBA" id="ARBA00022692"/>
    </source>
</evidence>
<feature type="transmembrane region" description="Helical" evidence="20">
    <location>
        <begin position="326"/>
        <end position="345"/>
    </location>
</feature>
<comment type="catalytic activity">
    <reaction evidence="13">
        <text>(9Z,12Z)-octadecadienoyl-CoA + cholesterol = cholesteryl (9Z,12Z)-octadecadienoate + CoA</text>
        <dbReference type="Rhea" id="RHEA:42796"/>
        <dbReference type="ChEBI" id="CHEBI:16113"/>
        <dbReference type="ChEBI" id="CHEBI:41509"/>
        <dbReference type="ChEBI" id="CHEBI:57287"/>
        <dbReference type="ChEBI" id="CHEBI:57383"/>
    </reaction>
    <physiologicalReaction direction="left-to-right" evidence="13">
        <dbReference type="Rhea" id="RHEA:42797"/>
    </physiologicalReaction>
</comment>
<comment type="catalytic activity">
    <reaction evidence="16">
        <text>octadecanoyl-CoA + cholesterol = cholesteryl octadecanoate + CoA</text>
        <dbReference type="Rhea" id="RHEA:42812"/>
        <dbReference type="ChEBI" id="CHEBI:16113"/>
        <dbReference type="ChEBI" id="CHEBI:57287"/>
        <dbReference type="ChEBI" id="CHEBI:57394"/>
        <dbReference type="ChEBI" id="CHEBI:82750"/>
    </reaction>
    <physiologicalReaction direction="left-to-right" evidence="16">
        <dbReference type="Rhea" id="RHEA:42813"/>
    </physiologicalReaction>
</comment>
<evidence type="ECO:0000256" key="16">
    <source>
        <dbReference type="ARBA" id="ARBA00048346"/>
    </source>
</evidence>
<comment type="similarity">
    <text evidence="2 17">Belongs to the membrane-bound acyltransferase family. Sterol o-acyltransferase subfamily.</text>
</comment>
<dbReference type="Proteomes" id="UP001318040">
    <property type="component" value="Chromosome 2"/>
</dbReference>
<gene>
    <name evidence="22" type="primary">SOAT1</name>
</gene>
<protein>
    <recommendedName>
        <fullName evidence="17">O-acyltransferase</fullName>
    </recommendedName>
</protein>
<dbReference type="PANTHER" id="PTHR10408">
    <property type="entry name" value="STEROL O-ACYLTRANSFERASE"/>
    <property type="match status" value="1"/>
</dbReference>
<keyword evidence="8 17" id="KW-0472">Membrane</keyword>
<keyword evidence="4 17" id="KW-0808">Transferase</keyword>
<evidence type="ECO:0000256" key="3">
    <source>
        <dbReference type="ARBA" id="ARBA00022553"/>
    </source>
</evidence>
<dbReference type="Pfam" id="PF03062">
    <property type="entry name" value="MBOAT"/>
    <property type="match status" value="1"/>
</dbReference>
<dbReference type="RefSeq" id="XP_032819958.1">
    <property type="nucleotide sequence ID" value="XM_032964067.1"/>
</dbReference>
<keyword evidence="6 17" id="KW-0256">Endoplasmic reticulum</keyword>
<feature type="transmembrane region" description="Helical" evidence="20">
    <location>
        <begin position="226"/>
        <end position="248"/>
    </location>
</feature>
<dbReference type="KEGG" id="pmrn:116947859"/>
<feature type="transmembrane region" description="Helical" evidence="20">
    <location>
        <begin position="505"/>
        <end position="524"/>
    </location>
</feature>
<evidence type="ECO:0000256" key="18">
    <source>
        <dbReference type="PIRSR" id="PIRSR000439-1"/>
    </source>
</evidence>
<evidence type="ECO:0000256" key="13">
    <source>
        <dbReference type="ARBA" id="ARBA00036867"/>
    </source>
</evidence>
<dbReference type="PANTHER" id="PTHR10408:SF6">
    <property type="entry name" value="STEROL O-ACYLTRANSFERASE 1"/>
    <property type="match status" value="1"/>
</dbReference>
<dbReference type="CTD" id="6646"/>
<dbReference type="AlphaFoldDB" id="A0AAJ7TL32"/>
<evidence type="ECO:0000256" key="11">
    <source>
        <dbReference type="ARBA" id="ARBA00036161"/>
    </source>
</evidence>
<dbReference type="InterPro" id="IPR004299">
    <property type="entry name" value="MBOAT_fam"/>
</dbReference>
<keyword evidence="7 20" id="KW-1133">Transmembrane helix</keyword>
<comment type="catalytic activity">
    <reaction evidence="11">
        <text>cholesterol + hexadecanoyl-CoA = cholesteryl hexadecanoate + CoA</text>
        <dbReference type="Rhea" id="RHEA:42792"/>
        <dbReference type="ChEBI" id="CHEBI:3663"/>
        <dbReference type="ChEBI" id="CHEBI:16113"/>
        <dbReference type="ChEBI" id="CHEBI:57287"/>
        <dbReference type="ChEBI" id="CHEBI:57379"/>
    </reaction>
    <physiologicalReaction direction="left-to-right" evidence="11">
        <dbReference type="Rhea" id="RHEA:42793"/>
    </physiologicalReaction>
</comment>
<evidence type="ECO:0000256" key="2">
    <source>
        <dbReference type="ARBA" id="ARBA00009010"/>
    </source>
</evidence>
<feature type="active site" evidence="18">
    <location>
        <position position="464"/>
    </location>
</feature>
<evidence type="ECO:0000256" key="1">
    <source>
        <dbReference type="ARBA" id="ARBA00004477"/>
    </source>
</evidence>
<evidence type="ECO:0000256" key="9">
    <source>
        <dbReference type="ARBA" id="ARBA00023157"/>
    </source>
</evidence>
<dbReference type="GO" id="GO:0000062">
    <property type="term" value="F:fatty-acyl-CoA binding"/>
    <property type="evidence" value="ECO:0007669"/>
    <property type="project" value="TreeGrafter"/>
</dbReference>
<feature type="transmembrane region" description="Helical" evidence="20">
    <location>
        <begin position="474"/>
        <end position="493"/>
    </location>
</feature>
<evidence type="ECO:0000256" key="12">
    <source>
        <dbReference type="ARBA" id="ARBA00036418"/>
    </source>
</evidence>
<evidence type="ECO:0000256" key="8">
    <source>
        <dbReference type="ARBA" id="ARBA00023136"/>
    </source>
</evidence>
<evidence type="ECO:0000256" key="14">
    <source>
        <dbReference type="ARBA" id="ARBA00036957"/>
    </source>
</evidence>
<comment type="catalytic activity">
    <reaction evidence="12">
        <text>(11Z)-octadecenoyl-CoA + cholesterol = cholesteryl (11Z)-octadecenoate + CoA</text>
        <dbReference type="Rhea" id="RHEA:64324"/>
        <dbReference type="ChEBI" id="CHEBI:16113"/>
        <dbReference type="ChEBI" id="CHEBI:57287"/>
        <dbReference type="ChEBI" id="CHEBI:75121"/>
        <dbReference type="ChEBI" id="CHEBI:88768"/>
    </reaction>
    <physiologicalReaction direction="left-to-right" evidence="12">
        <dbReference type="Rhea" id="RHEA:64325"/>
    </physiologicalReaction>
</comment>
<keyword evidence="5 20" id="KW-0812">Transmembrane</keyword>
<dbReference type="GO" id="GO:0034736">
    <property type="term" value="F:cholesterol O-acyltransferase activity"/>
    <property type="evidence" value="ECO:0007669"/>
    <property type="project" value="TreeGrafter"/>
</dbReference>
<feature type="transmembrane region" description="Helical" evidence="20">
    <location>
        <begin position="448"/>
        <end position="468"/>
    </location>
</feature>
<dbReference type="GO" id="GO:0005789">
    <property type="term" value="C:endoplasmic reticulum membrane"/>
    <property type="evidence" value="ECO:0007669"/>
    <property type="project" value="UniProtKB-SubCell"/>
</dbReference>
<dbReference type="GO" id="GO:0033344">
    <property type="term" value="P:cholesterol efflux"/>
    <property type="evidence" value="ECO:0007669"/>
    <property type="project" value="TreeGrafter"/>
</dbReference>
<feature type="region of interest" description="Disordered" evidence="19">
    <location>
        <begin position="1"/>
        <end position="56"/>
    </location>
</feature>
<feature type="transmembrane region" description="Helical" evidence="20">
    <location>
        <begin position="178"/>
        <end position="206"/>
    </location>
</feature>
<keyword evidence="10 17" id="KW-0012">Acyltransferase</keyword>
<evidence type="ECO:0000256" key="19">
    <source>
        <dbReference type="SAM" id="MobiDB-lite"/>
    </source>
</evidence>
<evidence type="ECO:0000313" key="22">
    <source>
        <dbReference type="RefSeq" id="XP_032819958.1"/>
    </source>
</evidence>
<keyword evidence="3" id="KW-0597">Phosphoprotein</keyword>
<sequence length="554" mass="63891">MASGGKAARRRGSSRSQAATAATLAAAAASEETKAGAKSSGTEWGKHSAEKNHVSSKLYKPLPTKLEKLKEEIVHQFESKISELIESVIEESSSTIDLKSAAVLQNGGDVEKVRSLRPLSEKGKLFLPRPSVLDELFEINHVRTIYHMFIAVLMLFVISTVAVDFIDQGRLVLDFDLLVFAFGQLPTALWAWLCMFLGTLLVPYWLLCRWGTGYQAVHWHGLYTAYYGLLYFAFQILGLGVTPVYAVVHYSLPPASRFILILEQVRLVMKAHSFVRENVPRIMQSHCKGDSPPKLPDFNHYLYFLFCPTLIYRDSYPRTPTIRWKFVAMNFAQVLGCLFYAYYVFVRLCIPLFRNFGKEPLSIRVLVLNMFNCTLPGVLILLLAFFAFLHCWLNAFAEMLRFADRMFYQDWWNSTSFANYYRTWNVVVHDWLYYYTYRDFRWAFSGRFKAAAMFSVFSLSAVVHEYVLTVCLGFFYPVMFVLFFGFGMLFNFVVHDKRKSPIWNVVMWTFLFIGQGIMVCLYSLEWYAQQHCPAKGETFFDLITPLSWSCQPFV</sequence>
<name>A0AAJ7TL32_PETMA</name>
<evidence type="ECO:0000256" key="4">
    <source>
        <dbReference type="ARBA" id="ARBA00022679"/>
    </source>
</evidence>
<evidence type="ECO:0000256" key="17">
    <source>
        <dbReference type="PIRNR" id="PIRNR000439"/>
    </source>
</evidence>
<evidence type="ECO:0000256" key="7">
    <source>
        <dbReference type="ARBA" id="ARBA00022989"/>
    </source>
</evidence>
<proteinExistence type="inferred from homology"/>
<evidence type="ECO:0000313" key="21">
    <source>
        <dbReference type="Proteomes" id="UP001318040"/>
    </source>
</evidence>
<evidence type="ECO:0000256" key="15">
    <source>
        <dbReference type="ARBA" id="ARBA00037015"/>
    </source>
</evidence>
<feature type="transmembrane region" description="Helical" evidence="20">
    <location>
        <begin position="145"/>
        <end position="166"/>
    </location>
</feature>
<organism evidence="21 22">
    <name type="scientific">Petromyzon marinus</name>
    <name type="common">Sea lamprey</name>
    <dbReference type="NCBI Taxonomy" id="7757"/>
    <lineage>
        <taxon>Eukaryota</taxon>
        <taxon>Metazoa</taxon>
        <taxon>Chordata</taxon>
        <taxon>Craniata</taxon>
        <taxon>Vertebrata</taxon>
        <taxon>Cyclostomata</taxon>
        <taxon>Hyperoartia</taxon>
        <taxon>Petromyzontiformes</taxon>
        <taxon>Petromyzontidae</taxon>
        <taxon>Petromyzon</taxon>
    </lineage>
</organism>
<evidence type="ECO:0000256" key="20">
    <source>
        <dbReference type="SAM" id="Phobius"/>
    </source>
</evidence>
<dbReference type="GO" id="GO:0008203">
    <property type="term" value="P:cholesterol metabolic process"/>
    <property type="evidence" value="ECO:0007669"/>
    <property type="project" value="TreeGrafter"/>
</dbReference>
<evidence type="ECO:0000256" key="6">
    <source>
        <dbReference type="ARBA" id="ARBA00022824"/>
    </source>
</evidence>
<feature type="compositionally biased region" description="Basic and acidic residues" evidence="19">
    <location>
        <begin position="44"/>
        <end position="53"/>
    </location>
</feature>
<keyword evidence="21" id="KW-1185">Reference proteome</keyword>
<feature type="compositionally biased region" description="Low complexity" evidence="19">
    <location>
        <begin position="14"/>
        <end position="40"/>
    </location>
</feature>
<accession>A0AAJ7TL32</accession>
<comment type="catalytic activity">
    <reaction evidence="15">
        <text>(9Z)-hexadecenoyl-CoA + cholesterol = cholesteryl (9Z)-hexadecenoate + CoA</text>
        <dbReference type="Rhea" id="RHEA:64320"/>
        <dbReference type="ChEBI" id="CHEBI:16113"/>
        <dbReference type="ChEBI" id="CHEBI:57287"/>
        <dbReference type="ChEBI" id="CHEBI:61540"/>
        <dbReference type="ChEBI" id="CHEBI:84323"/>
    </reaction>
    <physiologicalReaction direction="left-to-right" evidence="15">
        <dbReference type="Rhea" id="RHEA:64321"/>
    </physiologicalReaction>
</comment>
<dbReference type="GeneID" id="116947859"/>
<evidence type="ECO:0000256" key="10">
    <source>
        <dbReference type="ARBA" id="ARBA00023315"/>
    </source>
</evidence>
<comment type="catalytic activity">
    <reaction evidence="14">
        <text>(7Z)-octadecenoyl-CoA + cholesterol = cholesteryl (7Z)-octadecenoate + CoA</text>
        <dbReference type="Rhea" id="RHEA:64328"/>
        <dbReference type="ChEBI" id="CHEBI:16113"/>
        <dbReference type="ChEBI" id="CHEBI:57287"/>
        <dbReference type="ChEBI" id="CHEBI:152049"/>
        <dbReference type="ChEBI" id="CHEBI:152050"/>
    </reaction>
    <physiologicalReaction direction="left-to-right" evidence="14">
        <dbReference type="Rhea" id="RHEA:64329"/>
    </physiologicalReaction>
</comment>
<dbReference type="InterPro" id="IPR014371">
    <property type="entry name" value="Oat_ACAT_DAG_ARE"/>
</dbReference>
<reference evidence="22" key="1">
    <citation type="submission" date="2025-08" db="UniProtKB">
        <authorList>
            <consortium name="RefSeq"/>
        </authorList>
    </citation>
    <scope>IDENTIFICATION</scope>
    <source>
        <tissue evidence="22">Sperm</tissue>
    </source>
</reference>
<feature type="transmembrane region" description="Helical" evidence="20">
    <location>
        <begin position="365"/>
        <end position="393"/>
    </location>
</feature>
<keyword evidence="9" id="KW-1015">Disulfide bond</keyword>
<dbReference type="PIRSF" id="PIRSF000439">
    <property type="entry name" value="Oat_ACAT_DAG_ARE"/>
    <property type="match status" value="1"/>
</dbReference>
<dbReference type="GO" id="GO:0015485">
    <property type="term" value="F:cholesterol binding"/>
    <property type="evidence" value="ECO:0007669"/>
    <property type="project" value="TreeGrafter"/>
</dbReference>
<comment type="subcellular location">
    <subcellularLocation>
        <location evidence="1 17">Endoplasmic reticulum membrane</location>
        <topology evidence="1 17">Multi-pass membrane protein</topology>
    </subcellularLocation>
</comment>